<evidence type="ECO:0000313" key="5">
    <source>
        <dbReference type="Proteomes" id="UP001345013"/>
    </source>
</evidence>
<gene>
    <name evidence="4" type="ORF">LTR24_006250</name>
</gene>
<dbReference type="Proteomes" id="UP001345013">
    <property type="component" value="Unassembled WGS sequence"/>
</dbReference>
<dbReference type="PANTHER" id="PTHR12828:SF3">
    <property type="entry name" value="PROTEASOME MATURATION PROTEIN"/>
    <property type="match status" value="1"/>
</dbReference>
<feature type="compositionally biased region" description="Low complexity" evidence="3">
    <location>
        <begin position="50"/>
        <end position="66"/>
    </location>
</feature>
<evidence type="ECO:0000256" key="1">
    <source>
        <dbReference type="ARBA" id="ARBA00023186"/>
    </source>
</evidence>
<evidence type="ECO:0000256" key="2">
    <source>
        <dbReference type="ARBA" id="ARBA00043974"/>
    </source>
</evidence>
<feature type="region of interest" description="Disordered" evidence="3">
    <location>
        <begin position="1"/>
        <end position="69"/>
    </location>
</feature>
<keyword evidence="5" id="KW-1185">Reference proteome</keyword>
<dbReference type="InterPro" id="IPR008012">
    <property type="entry name" value="Ump1"/>
</dbReference>
<comment type="caution">
    <text evidence="4">The sequence shown here is derived from an EMBL/GenBank/DDBJ whole genome shotgun (WGS) entry which is preliminary data.</text>
</comment>
<evidence type="ECO:0000313" key="4">
    <source>
        <dbReference type="EMBL" id="KAK5089434.1"/>
    </source>
</evidence>
<sequence length="177" mass="19082">MSGQSLRIAPPSTHATSTTNTQTSKFTSSSSSSVSRGAPSAPGLPDTLRLQQQSTSSDPSQTPLSSAHPLESRLTNWAATQSQLQATILRRTFGIALPLRMSMEQKMVNEADNFRPSVLGPLSSVHGDILRNRDASIEWEDVYAGQDGLRGVVDRGGDGQGVGWVEEMERKVGMGRW</sequence>
<evidence type="ECO:0000256" key="3">
    <source>
        <dbReference type="SAM" id="MobiDB-lite"/>
    </source>
</evidence>
<organism evidence="4 5">
    <name type="scientific">Lithohypha guttulata</name>
    <dbReference type="NCBI Taxonomy" id="1690604"/>
    <lineage>
        <taxon>Eukaryota</taxon>
        <taxon>Fungi</taxon>
        <taxon>Dikarya</taxon>
        <taxon>Ascomycota</taxon>
        <taxon>Pezizomycotina</taxon>
        <taxon>Eurotiomycetes</taxon>
        <taxon>Chaetothyriomycetidae</taxon>
        <taxon>Chaetothyriales</taxon>
        <taxon>Trichomeriaceae</taxon>
        <taxon>Lithohypha</taxon>
    </lineage>
</organism>
<protein>
    <recommendedName>
        <fullName evidence="6">Proteasome maturation factor UMP1</fullName>
    </recommendedName>
</protein>
<feature type="compositionally biased region" description="Low complexity" evidence="3">
    <location>
        <begin position="9"/>
        <end position="41"/>
    </location>
</feature>
<reference evidence="4 5" key="1">
    <citation type="submission" date="2023-08" db="EMBL/GenBank/DDBJ databases">
        <title>Black Yeasts Isolated from many extreme environments.</title>
        <authorList>
            <person name="Coleine C."/>
            <person name="Stajich J.E."/>
            <person name="Selbmann L."/>
        </authorList>
    </citation>
    <scope>NUCLEOTIDE SEQUENCE [LARGE SCALE GENOMIC DNA]</scope>
    <source>
        <strain evidence="4 5">CCFEE 5885</strain>
    </source>
</reference>
<name>A0ABR0K6M0_9EURO</name>
<evidence type="ECO:0008006" key="6">
    <source>
        <dbReference type="Google" id="ProtNLM"/>
    </source>
</evidence>
<comment type="similarity">
    <text evidence="2">Belongs to the POMP/UMP1 family.</text>
</comment>
<dbReference type="EMBL" id="JAVRRG010000078">
    <property type="protein sequence ID" value="KAK5089434.1"/>
    <property type="molecule type" value="Genomic_DNA"/>
</dbReference>
<proteinExistence type="inferred from homology"/>
<dbReference type="Pfam" id="PF05348">
    <property type="entry name" value="UMP1"/>
    <property type="match status" value="1"/>
</dbReference>
<keyword evidence="1" id="KW-0143">Chaperone</keyword>
<accession>A0ABR0K6M0</accession>
<dbReference type="PANTHER" id="PTHR12828">
    <property type="entry name" value="PROTEASOME MATURATION PROTEIN UMP1"/>
    <property type="match status" value="1"/>
</dbReference>